<evidence type="ECO:0000313" key="5">
    <source>
        <dbReference type="Proteomes" id="UP001500383"/>
    </source>
</evidence>
<feature type="domain" description="Pyridoxamine 5'-phosphate oxidase N-terminal" evidence="3">
    <location>
        <begin position="26"/>
        <end position="149"/>
    </location>
</feature>
<dbReference type="NCBIfam" id="TIGR03618">
    <property type="entry name" value="Rv1155_F420"/>
    <property type="match status" value="1"/>
</dbReference>
<dbReference type="InterPro" id="IPR019920">
    <property type="entry name" value="F420-binding_dom_put"/>
</dbReference>
<dbReference type="PANTHER" id="PTHR35176">
    <property type="entry name" value="HEME OXYGENASE HI_0854-RELATED"/>
    <property type="match status" value="1"/>
</dbReference>
<accession>A0ABP4UYF4</accession>
<dbReference type="SUPFAM" id="SSF50475">
    <property type="entry name" value="FMN-binding split barrel"/>
    <property type="match status" value="1"/>
</dbReference>
<comment type="caution">
    <text evidence="4">The sequence shown here is derived from an EMBL/GenBank/DDBJ whole genome shotgun (WGS) entry which is preliminary data.</text>
</comment>
<organism evidence="4 5">
    <name type="scientific">Dietzia cercidiphylli</name>
    <dbReference type="NCBI Taxonomy" id="498199"/>
    <lineage>
        <taxon>Bacteria</taxon>
        <taxon>Bacillati</taxon>
        <taxon>Actinomycetota</taxon>
        <taxon>Actinomycetes</taxon>
        <taxon>Mycobacteriales</taxon>
        <taxon>Dietziaceae</taxon>
        <taxon>Dietzia</taxon>
    </lineage>
</organism>
<sequence>MSDSHQSESHQPESHPSEAHPSGSPLTDDLRRLLARPNPCVMATLRKDGSPVTVPTWYRLVADRIHLNLDAGRVRLQHLRRDPRVALSVLDADDWYSHVSIQGRITEIAEDPDLAGIDALSRHYTDQPYPVRDRARVDVWLEIERVHTWGSAARS</sequence>
<evidence type="ECO:0000313" key="4">
    <source>
        <dbReference type="EMBL" id="GAA1712221.1"/>
    </source>
</evidence>
<dbReference type="InterPro" id="IPR011576">
    <property type="entry name" value="Pyridox_Oxase_N"/>
</dbReference>
<keyword evidence="1" id="KW-0560">Oxidoreductase</keyword>
<reference evidence="5" key="1">
    <citation type="journal article" date="2019" name="Int. J. Syst. Evol. Microbiol.">
        <title>The Global Catalogue of Microorganisms (GCM) 10K type strain sequencing project: providing services to taxonomists for standard genome sequencing and annotation.</title>
        <authorList>
            <consortium name="The Broad Institute Genomics Platform"/>
            <consortium name="The Broad Institute Genome Sequencing Center for Infectious Disease"/>
            <person name="Wu L."/>
            <person name="Ma J."/>
        </authorList>
    </citation>
    <scope>NUCLEOTIDE SEQUENCE [LARGE SCALE GENOMIC DNA]</scope>
    <source>
        <strain evidence="5">JCM 16002</strain>
    </source>
</reference>
<gene>
    <name evidence="4" type="ORF">GCM10009831_22380</name>
</gene>
<evidence type="ECO:0000256" key="1">
    <source>
        <dbReference type="ARBA" id="ARBA00023002"/>
    </source>
</evidence>
<protein>
    <submittedName>
        <fullName evidence="4">PPOX class F420-dependent oxidoreductase</fullName>
    </submittedName>
</protein>
<dbReference type="InterPro" id="IPR052019">
    <property type="entry name" value="F420H2_bilvrd_red/Heme_oxyg"/>
</dbReference>
<feature type="compositionally biased region" description="Basic and acidic residues" evidence="2">
    <location>
        <begin position="1"/>
        <end position="18"/>
    </location>
</feature>
<keyword evidence="5" id="KW-1185">Reference proteome</keyword>
<dbReference type="EMBL" id="BAAAQG010000010">
    <property type="protein sequence ID" value="GAA1712221.1"/>
    <property type="molecule type" value="Genomic_DNA"/>
</dbReference>
<dbReference type="PANTHER" id="PTHR35176:SF6">
    <property type="entry name" value="HEME OXYGENASE HI_0854-RELATED"/>
    <property type="match status" value="1"/>
</dbReference>
<dbReference type="Pfam" id="PF01243">
    <property type="entry name" value="PNPOx_N"/>
    <property type="match status" value="1"/>
</dbReference>
<dbReference type="Proteomes" id="UP001500383">
    <property type="component" value="Unassembled WGS sequence"/>
</dbReference>
<dbReference type="InterPro" id="IPR012349">
    <property type="entry name" value="Split_barrel_FMN-bd"/>
</dbReference>
<evidence type="ECO:0000256" key="2">
    <source>
        <dbReference type="SAM" id="MobiDB-lite"/>
    </source>
</evidence>
<dbReference type="Gene3D" id="2.30.110.10">
    <property type="entry name" value="Electron Transport, Fmn-binding Protein, Chain A"/>
    <property type="match status" value="1"/>
</dbReference>
<feature type="region of interest" description="Disordered" evidence="2">
    <location>
        <begin position="1"/>
        <end position="30"/>
    </location>
</feature>
<name>A0ABP4UYF4_9ACTN</name>
<evidence type="ECO:0000259" key="3">
    <source>
        <dbReference type="Pfam" id="PF01243"/>
    </source>
</evidence>
<proteinExistence type="predicted"/>